<dbReference type="AlphaFoldDB" id="A0A9Q3K5J3"/>
<keyword evidence="2" id="KW-1185">Reference proteome</keyword>
<evidence type="ECO:0000313" key="2">
    <source>
        <dbReference type="Proteomes" id="UP000765509"/>
    </source>
</evidence>
<gene>
    <name evidence="1" type="ORF">O181_113392</name>
</gene>
<accession>A0A9Q3K5J3</accession>
<protein>
    <submittedName>
        <fullName evidence="1">Uncharacterized protein</fullName>
    </submittedName>
</protein>
<reference evidence="1" key="1">
    <citation type="submission" date="2021-03" db="EMBL/GenBank/DDBJ databases">
        <title>Draft genome sequence of rust myrtle Austropuccinia psidii MF-1, a brazilian biotype.</title>
        <authorList>
            <person name="Quecine M.C."/>
            <person name="Pachon D.M.R."/>
            <person name="Bonatelli M.L."/>
            <person name="Correr F.H."/>
            <person name="Franceschini L.M."/>
            <person name="Leite T.F."/>
            <person name="Margarido G.R.A."/>
            <person name="Almeida C.A."/>
            <person name="Ferrarezi J.A."/>
            <person name="Labate C.A."/>
        </authorList>
    </citation>
    <scope>NUCLEOTIDE SEQUENCE</scope>
    <source>
        <strain evidence="1">MF-1</strain>
    </source>
</reference>
<proteinExistence type="predicted"/>
<name>A0A9Q3K5J3_9BASI</name>
<evidence type="ECO:0000313" key="1">
    <source>
        <dbReference type="EMBL" id="MBW0573677.1"/>
    </source>
</evidence>
<dbReference type="Proteomes" id="UP000765509">
    <property type="component" value="Unassembled WGS sequence"/>
</dbReference>
<comment type="caution">
    <text evidence="1">The sequence shown here is derived from an EMBL/GenBank/DDBJ whole genome shotgun (WGS) entry which is preliminary data.</text>
</comment>
<dbReference type="EMBL" id="AVOT02092590">
    <property type="protein sequence ID" value="MBW0573677.1"/>
    <property type="molecule type" value="Genomic_DNA"/>
</dbReference>
<organism evidence="1 2">
    <name type="scientific">Austropuccinia psidii MF-1</name>
    <dbReference type="NCBI Taxonomy" id="1389203"/>
    <lineage>
        <taxon>Eukaryota</taxon>
        <taxon>Fungi</taxon>
        <taxon>Dikarya</taxon>
        <taxon>Basidiomycota</taxon>
        <taxon>Pucciniomycotina</taxon>
        <taxon>Pucciniomycetes</taxon>
        <taxon>Pucciniales</taxon>
        <taxon>Sphaerophragmiaceae</taxon>
        <taxon>Austropuccinia</taxon>
    </lineage>
</organism>
<sequence>MSNQQHINPLLFVSDFLTDTDSSSPNYETGVPSSKEYNGEDDEYLIANDSGLGINDDTPPKRCKLAAKRQHIQSNVYNYFEKLNPSGEWVEAKGNFRFIYKCRHCIVKLVIIGCNTLNLNKH</sequence>